<gene>
    <name evidence="4" type="ORF">FXN61_21285</name>
</gene>
<keyword evidence="5" id="KW-1185">Reference proteome</keyword>
<comment type="caution">
    <text evidence="4">The sequence shown here is derived from an EMBL/GenBank/DDBJ whole genome shotgun (WGS) entry which is preliminary data.</text>
</comment>
<protein>
    <submittedName>
        <fullName evidence="4">Tyrosine-type recombinase/integrase</fullName>
    </submittedName>
</protein>
<evidence type="ECO:0000256" key="1">
    <source>
        <dbReference type="ARBA" id="ARBA00023172"/>
    </source>
</evidence>
<feature type="compositionally biased region" description="Basic and acidic residues" evidence="2">
    <location>
        <begin position="240"/>
        <end position="249"/>
    </location>
</feature>
<evidence type="ECO:0000313" key="4">
    <source>
        <dbReference type="EMBL" id="NKE59211.1"/>
    </source>
</evidence>
<dbReference type="Pfam" id="PF00589">
    <property type="entry name" value="Phage_integrase"/>
    <property type="match status" value="1"/>
</dbReference>
<feature type="domain" description="Tyr recombinase" evidence="3">
    <location>
        <begin position="1"/>
        <end position="204"/>
    </location>
</feature>
<evidence type="ECO:0000313" key="5">
    <source>
        <dbReference type="Proteomes" id="UP001515943"/>
    </source>
</evidence>
<evidence type="ECO:0000259" key="3">
    <source>
        <dbReference type="PROSITE" id="PS51898"/>
    </source>
</evidence>
<dbReference type="EMBL" id="VSRL01000076">
    <property type="protein sequence ID" value="NKE59211.1"/>
    <property type="molecule type" value="Genomic_DNA"/>
</dbReference>
<dbReference type="Gene3D" id="1.10.443.10">
    <property type="entry name" value="Intergrase catalytic core"/>
    <property type="match status" value="1"/>
</dbReference>
<proteinExistence type="predicted"/>
<dbReference type="InterPro" id="IPR013762">
    <property type="entry name" value="Integrase-like_cat_sf"/>
</dbReference>
<dbReference type="InterPro" id="IPR002104">
    <property type="entry name" value="Integrase_catalytic"/>
</dbReference>
<sequence>MLLGADTAGRRDHRQQLRHPCAVNHGDSCSHRRKLHHSTVRNLAARQITSSFVHAASCYDVPVATQLILDGWDVEEGDPKTSSGARVVALDAETVKVLRTHKAQQAAERLEWGEAWVNTGRVFTEANGTLLHPGKVSEAFERIVRTSSLPPIRLHDLRHRAATLAPAGGADMKTVQEMLGHSSITITSDIYTSVLPEVAHRAAEAAAKLVPRRSTGTDGHTSGTHEAQSSAALQLVTDLGTKKDPGQEA</sequence>
<dbReference type="InterPro" id="IPR050090">
    <property type="entry name" value="Tyrosine_recombinase_XerCD"/>
</dbReference>
<dbReference type="SUPFAM" id="SSF56349">
    <property type="entry name" value="DNA breaking-rejoining enzymes"/>
    <property type="match status" value="1"/>
</dbReference>
<organism evidence="4 5">
    <name type="scientific">Lentzea indica</name>
    <dbReference type="NCBI Taxonomy" id="2604800"/>
    <lineage>
        <taxon>Bacteria</taxon>
        <taxon>Bacillati</taxon>
        <taxon>Actinomycetota</taxon>
        <taxon>Actinomycetes</taxon>
        <taxon>Pseudonocardiales</taxon>
        <taxon>Pseudonocardiaceae</taxon>
        <taxon>Lentzea</taxon>
    </lineage>
</organism>
<feature type="compositionally biased region" description="Low complexity" evidence="2">
    <location>
        <begin position="214"/>
        <end position="225"/>
    </location>
</feature>
<evidence type="ECO:0000256" key="2">
    <source>
        <dbReference type="SAM" id="MobiDB-lite"/>
    </source>
</evidence>
<feature type="region of interest" description="Disordered" evidence="2">
    <location>
        <begin position="209"/>
        <end position="249"/>
    </location>
</feature>
<reference evidence="4 5" key="1">
    <citation type="submission" date="2019-08" db="EMBL/GenBank/DDBJ databases">
        <title>Lentzea from Indian Himalayas.</title>
        <authorList>
            <person name="Mandal S."/>
            <person name="Mallick Gupta A."/>
            <person name="Maiti P.K."/>
            <person name="Sarkar J."/>
            <person name="Mandal S."/>
        </authorList>
    </citation>
    <scope>NUCLEOTIDE SEQUENCE [LARGE SCALE GENOMIC DNA]</scope>
    <source>
        <strain evidence="4 5">PSKA42</strain>
    </source>
</reference>
<dbReference type="Proteomes" id="UP001515943">
    <property type="component" value="Unassembled WGS sequence"/>
</dbReference>
<dbReference type="PROSITE" id="PS51898">
    <property type="entry name" value="TYR_RECOMBINASE"/>
    <property type="match status" value="1"/>
</dbReference>
<accession>A0ABX1FJQ7</accession>
<dbReference type="PANTHER" id="PTHR30349:SF91">
    <property type="entry name" value="INTA PROTEIN"/>
    <property type="match status" value="1"/>
</dbReference>
<dbReference type="InterPro" id="IPR011010">
    <property type="entry name" value="DNA_brk_join_enz"/>
</dbReference>
<name>A0ABX1FJQ7_9PSEU</name>
<keyword evidence="1" id="KW-0233">DNA recombination</keyword>
<dbReference type="PANTHER" id="PTHR30349">
    <property type="entry name" value="PHAGE INTEGRASE-RELATED"/>
    <property type="match status" value="1"/>
</dbReference>